<evidence type="ECO:0000256" key="2">
    <source>
        <dbReference type="SAM" id="MobiDB-lite"/>
    </source>
</evidence>
<proteinExistence type="predicted"/>
<protein>
    <submittedName>
        <fullName evidence="3">Uncharacterized protein</fullName>
    </submittedName>
</protein>
<gene>
    <name evidence="3" type="ORF">PCOR1329_LOCUS54132</name>
</gene>
<keyword evidence="1" id="KW-0175">Coiled coil</keyword>
<organism evidence="3 4">
    <name type="scientific">Prorocentrum cordatum</name>
    <dbReference type="NCBI Taxonomy" id="2364126"/>
    <lineage>
        <taxon>Eukaryota</taxon>
        <taxon>Sar</taxon>
        <taxon>Alveolata</taxon>
        <taxon>Dinophyceae</taxon>
        <taxon>Prorocentrales</taxon>
        <taxon>Prorocentraceae</taxon>
        <taxon>Prorocentrum</taxon>
    </lineage>
</organism>
<comment type="caution">
    <text evidence="3">The sequence shown here is derived from an EMBL/GenBank/DDBJ whole genome shotgun (WGS) entry which is preliminary data.</text>
</comment>
<reference evidence="3" key="1">
    <citation type="submission" date="2023-10" db="EMBL/GenBank/DDBJ databases">
        <authorList>
            <person name="Chen Y."/>
            <person name="Shah S."/>
            <person name="Dougan E. K."/>
            <person name="Thang M."/>
            <person name="Chan C."/>
        </authorList>
    </citation>
    <scope>NUCLEOTIDE SEQUENCE [LARGE SCALE GENOMIC DNA]</scope>
</reference>
<name>A0ABN9V5M6_9DINO</name>
<dbReference type="EMBL" id="CAUYUJ010016612">
    <property type="protein sequence ID" value="CAK0867130.1"/>
    <property type="molecule type" value="Genomic_DNA"/>
</dbReference>
<feature type="region of interest" description="Disordered" evidence="2">
    <location>
        <begin position="197"/>
        <end position="227"/>
    </location>
</feature>
<feature type="coiled-coil region" evidence="1">
    <location>
        <begin position="26"/>
        <end position="53"/>
    </location>
</feature>
<sequence>MFDTCGCFSRIAGTSASEKSEQWPMVLALLSEVREAKLELEAQRHQLQRWGQRVRTWRAAAAVAGAAQRDAGREAGAQRHLYYNPDVARARHASRAPAAPDRPDRSAVRRRLPRAPRWLQHGLRQPENVFRCALDGTRTFHMSPNGAPWLTAQDGPTTGQVLPKTDQQDLDDRLPSPIRIFSPCHRPHALRTPISAPPSHVPWPHKEPHRRPQCHRPHASPRPMPAHPSHEVGCRCASCSVEAKVQHQLGPGTGKQWRRISPLFIDMREVPMKSDVVSATEVRSLRSLRHCCSKWQRSSIPHASSSAFHCDIVDSPPPFLPCPPTAAAAAHQPSPPRPLPPGAMVVEAAPEGEGVWSVASVRLPWSCLCSLDLQVVRCIF</sequence>
<feature type="region of interest" description="Disordered" evidence="2">
    <location>
        <begin position="88"/>
        <end position="111"/>
    </location>
</feature>
<accession>A0ABN9V5M6</accession>
<evidence type="ECO:0000313" key="3">
    <source>
        <dbReference type="EMBL" id="CAK0867130.1"/>
    </source>
</evidence>
<keyword evidence="4" id="KW-1185">Reference proteome</keyword>
<evidence type="ECO:0000313" key="4">
    <source>
        <dbReference type="Proteomes" id="UP001189429"/>
    </source>
</evidence>
<dbReference type="Proteomes" id="UP001189429">
    <property type="component" value="Unassembled WGS sequence"/>
</dbReference>
<feature type="compositionally biased region" description="Basic residues" evidence="2">
    <location>
        <begin position="207"/>
        <end position="219"/>
    </location>
</feature>
<evidence type="ECO:0000256" key="1">
    <source>
        <dbReference type="SAM" id="Coils"/>
    </source>
</evidence>